<reference evidence="1 2" key="1">
    <citation type="submission" date="2014-06" db="EMBL/GenBank/DDBJ databases">
        <title>Whole Genome Sequences of Three Symbiotic Endozoicomonas Bacteria.</title>
        <authorList>
            <person name="Neave M.J."/>
            <person name="Apprill A."/>
            <person name="Voolstra C.R."/>
        </authorList>
    </citation>
    <scope>NUCLEOTIDE SEQUENCE [LARGE SCALE GENOMIC DNA]</scope>
    <source>
        <strain evidence="1 2">DSM 25634</strain>
    </source>
</reference>
<proteinExistence type="predicted"/>
<protein>
    <submittedName>
        <fullName evidence="1">Uncharacterized protein</fullName>
    </submittedName>
</protein>
<organism evidence="1 2">
    <name type="scientific">Endozoicomonas numazuensis</name>
    <dbReference type="NCBI Taxonomy" id="1137799"/>
    <lineage>
        <taxon>Bacteria</taxon>
        <taxon>Pseudomonadati</taxon>
        <taxon>Pseudomonadota</taxon>
        <taxon>Gammaproteobacteria</taxon>
        <taxon>Oceanospirillales</taxon>
        <taxon>Endozoicomonadaceae</taxon>
        <taxon>Endozoicomonas</taxon>
    </lineage>
</organism>
<comment type="caution">
    <text evidence="1">The sequence shown here is derived from an EMBL/GenBank/DDBJ whole genome shotgun (WGS) entry which is preliminary data.</text>
</comment>
<gene>
    <name evidence="1" type="ORF">GZ78_01365</name>
</gene>
<dbReference type="RefSeq" id="WP_034832120.1">
    <property type="nucleotide sequence ID" value="NZ_JOKH01000001.1"/>
</dbReference>
<dbReference type="Proteomes" id="UP000028073">
    <property type="component" value="Unassembled WGS sequence"/>
</dbReference>
<evidence type="ECO:0000313" key="2">
    <source>
        <dbReference type="Proteomes" id="UP000028073"/>
    </source>
</evidence>
<evidence type="ECO:0000313" key="1">
    <source>
        <dbReference type="EMBL" id="KEQ18768.1"/>
    </source>
</evidence>
<name>A0A081NJZ5_9GAMM</name>
<dbReference type="STRING" id="1137799.GZ78_01365"/>
<keyword evidence="2" id="KW-1185">Reference proteome</keyword>
<dbReference type="OrthoDB" id="6190275at2"/>
<dbReference type="AlphaFoldDB" id="A0A081NJZ5"/>
<dbReference type="EMBL" id="JOKH01000001">
    <property type="protein sequence ID" value="KEQ18768.1"/>
    <property type="molecule type" value="Genomic_DNA"/>
</dbReference>
<accession>A0A081NJZ5</accession>
<sequence length="95" mass="10765">MPRAQLRILFQAVIEQPLATIINIKQSEYYPGQNPEHPIVILGEFSADVLEKEENRDLLLQSLPKEARCRVNIVPGDTFFHNLSGGGLRILEKAR</sequence>